<proteinExistence type="predicted"/>
<protein>
    <submittedName>
        <fullName evidence="2">Uncharacterized protein</fullName>
    </submittedName>
</protein>
<keyword evidence="3" id="KW-1185">Reference proteome</keyword>
<name>A0ABP9S361_9ACTN</name>
<feature type="chain" id="PRO_5046968903" evidence="1">
    <location>
        <begin position="25"/>
        <end position="230"/>
    </location>
</feature>
<comment type="caution">
    <text evidence="2">The sequence shown here is derived from an EMBL/GenBank/DDBJ whole genome shotgun (WGS) entry which is preliminary data.</text>
</comment>
<dbReference type="InterPro" id="IPR013783">
    <property type="entry name" value="Ig-like_fold"/>
</dbReference>
<evidence type="ECO:0000313" key="2">
    <source>
        <dbReference type="EMBL" id="GAA5190315.1"/>
    </source>
</evidence>
<dbReference type="Proteomes" id="UP001501570">
    <property type="component" value="Unassembled WGS sequence"/>
</dbReference>
<feature type="signal peptide" evidence="1">
    <location>
        <begin position="1"/>
        <end position="24"/>
    </location>
</feature>
<organism evidence="2 3">
    <name type="scientific">Rugosimonospora acidiphila</name>
    <dbReference type="NCBI Taxonomy" id="556531"/>
    <lineage>
        <taxon>Bacteria</taxon>
        <taxon>Bacillati</taxon>
        <taxon>Actinomycetota</taxon>
        <taxon>Actinomycetes</taxon>
        <taxon>Micromonosporales</taxon>
        <taxon>Micromonosporaceae</taxon>
        <taxon>Rugosimonospora</taxon>
    </lineage>
</organism>
<evidence type="ECO:0000256" key="1">
    <source>
        <dbReference type="SAM" id="SignalP"/>
    </source>
</evidence>
<dbReference type="Gene3D" id="2.60.40.10">
    <property type="entry name" value="Immunoglobulins"/>
    <property type="match status" value="1"/>
</dbReference>
<sequence>MTLALTAVALGLIGQALLAGPANASLFNVKVQSAVLKNGQLQVQGSGGEPGTSISAESTVDVADVRVGNDGRFKIEASNFHAPDCLITVRDADSPLVTAKLQGCTPSTKPVQPPAPPTGSCVIAAQTLVTLPGGVSENFGTTATLAVGNLGTVNFTTTGCNFGSGTTPTQVQWKLVAGVIPTGMSGPQVQGHDAANITGIPSVAGTYEFTLQATDAIGATDQENFTVVVS</sequence>
<reference evidence="3" key="1">
    <citation type="journal article" date="2019" name="Int. J. Syst. Evol. Microbiol.">
        <title>The Global Catalogue of Microorganisms (GCM) 10K type strain sequencing project: providing services to taxonomists for standard genome sequencing and annotation.</title>
        <authorList>
            <consortium name="The Broad Institute Genomics Platform"/>
            <consortium name="The Broad Institute Genome Sequencing Center for Infectious Disease"/>
            <person name="Wu L."/>
            <person name="Ma J."/>
        </authorList>
    </citation>
    <scope>NUCLEOTIDE SEQUENCE [LARGE SCALE GENOMIC DNA]</scope>
    <source>
        <strain evidence="3">JCM 18304</strain>
    </source>
</reference>
<gene>
    <name evidence="2" type="ORF">GCM10023322_45160</name>
</gene>
<dbReference type="RefSeq" id="WP_345632570.1">
    <property type="nucleotide sequence ID" value="NZ_BAABJQ010000014.1"/>
</dbReference>
<accession>A0ABP9S361</accession>
<dbReference type="EMBL" id="BAABJQ010000014">
    <property type="protein sequence ID" value="GAA5190315.1"/>
    <property type="molecule type" value="Genomic_DNA"/>
</dbReference>
<keyword evidence="1" id="KW-0732">Signal</keyword>
<evidence type="ECO:0000313" key="3">
    <source>
        <dbReference type="Proteomes" id="UP001501570"/>
    </source>
</evidence>